<name>A0A2S9WRK7_9FLAO</name>
<feature type="transmembrane region" description="Helical" evidence="1">
    <location>
        <begin position="12"/>
        <end position="35"/>
    </location>
</feature>
<protein>
    <recommendedName>
        <fullName evidence="4">DoxX family protein</fullName>
    </recommendedName>
</protein>
<proteinExistence type="predicted"/>
<keyword evidence="1" id="KW-0472">Membrane</keyword>
<feature type="transmembrane region" description="Helical" evidence="1">
    <location>
        <begin position="82"/>
        <end position="101"/>
    </location>
</feature>
<feature type="transmembrane region" description="Helical" evidence="1">
    <location>
        <begin position="55"/>
        <end position="75"/>
    </location>
</feature>
<sequence length="151" mass="17555">MSRFYPKSDIRTLLYAMLRVGLGLYLLIHAVIGLMDMDNFMLTALGYLEDSSVEFLAYLTPIIPFMEFFLAVMILTGIYTKAALQWATGIGIFFMLMFHYLDDLSSALEHSYTVVIKLTLIIGIYYNKFSMDYYNLWNVRKEVASIEQRHQ</sequence>
<accession>A0A2S9WRK7</accession>
<keyword evidence="1" id="KW-0812">Transmembrane</keyword>
<dbReference type="EMBL" id="MQUC01000003">
    <property type="protein sequence ID" value="PRP66128.1"/>
    <property type="molecule type" value="Genomic_DNA"/>
</dbReference>
<dbReference type="OrthoDB" id="1143803at2"/>
<keyword evidence="1" id="KW-1133">Transmembrane helix</keyword>
<comment type="caution">
    <text evidence="2">The sequence shown here is derived from an EMBL/GenBank/DDBJ whole genome shotgun (WGS) entry which is preliminary data.</text>
</comment>
<gene>
    <name evidence="2" type="ORF">BST86_03005</name>
</gene>
<evidence type="ECO:0000313" key="3">
    <source>
        <dbReference type="Proteomes" id="UP000239532"/>
    </source>
</evidence>
<dbReference type="AlphaFoldDB" id="A0A2S9WRK7"/>
<feature type="transmembrane region" description="Helical" evidence="1">
    <location>
        <begin position="107"/>
        <end position="126"/>
    </location>
</feature>
<reference evidence="2 3" key="1">
    <citation type="submission" date="2016-11" db="EMBL/GenBank/DDBJ databases">
        <title>Trade-off between light-utilization and light-protection in marine flavobacteria.</title>
        <authorList>
            <person name="Kumagai Y."/>
        </authorList>
    </citation>
    <scope>NUCLEOTIDE SEQUENCE [LARGE SCALE GENOMIC DNA]</scope>
    <source>
        <strain evidence="2 3">JCM 17109</strain>
    </source>
</reference>
<evidence type="ECO:0000256" key="1">
    <source>
        <dbReference type="SAM" id="Phobius"/>
    </source>
</evidence>
<evidence type="ECO:0008006" key="4">
    <source>
        <dbReference type="Google" id="ProtNLM"/>
    </source>
</evidence>
<dbReference type="RefSeq" id="WP_105981971.1">
    <property type="nucleotide sequence ID" value="NZ_MQUC01000003.1"/>
</dbReference>
<organism evidence="2 3">
    <name type="scientific">Nonlabens agnitus</name>
    <dbReference type="NCBI Taxonomy" id="870484"/>
    <lineage>
        <taxon>Bacteria</taxon>
        <taxon>Pseudomonadati</taxon>
        <taxon>Bacteroidota</taxon>
        <taxon>Flavobacteriia</taxon>
        <taxon>Flavobacteriales</taxon>
        <taxon>Flavobacteriaceae</taxon>
        <taxon>Nonlabens</taxon>
    </lineage>
</organism>
<keyword evidence="3" id="KW-1185">Reference proteome</keyword>
<evidence type="ECO:0000313" key="2">
    <source>
        <dbReference type="EMBL" id="PRP66128.1"/>
    </source>
</evidence>
<dbReference type="Proteomes" id="UP000239532">
    <property type="component" value="Unassembled WGS sequence"/>
</dbReference>